<sequence length="340" mass="38414">MSVEASDPEALIPQFVFEQLLNQDSQGRRIILLGHIASQPALLLAERAAFSTSPTHLQRFTSSLSSVQNLGDNDIYRWYLARTSTGSDPAPAEPPPHDLKLNLIYPCTSKHTRKYTPQTLRYVTETPEIYARYVRPWIVQQREEGRLNWVFNILEGRTEQEDVLYRSWEHRAPGAGEEEVEKRFILLPDLNWDRKTASALHLLALPERRDKWSVRDLGKKDVAWLEEMVGRLEGAVGELYGGEKGVESDMIKFYLHYQPTYYHMHIHIVALTLDAGATQAVGKALDLRNVIGMLKAMPDESSSMADVDLSYTVGEGAELWEKIWGPLKKGEKPSVGDGGA</sequence>
<dbReference type="GO" id="GO:0000340">
    <property type="term" value="F:RNA 7-methylguanosine cap binding"/>
    <property type="evidence" value="ECO:0007669"/>
    <property type="project" value="TreeGrafter"/>
</dbReference>
<dbReference type="GO" id="GO:0000290">
    <property type="term" value="P:deadenylation-dependent decapping of nuclear-transcribed mRNA"/>
    <property type="evidence" value="ECO:0007669"/>
    <property type="project" value="InterPro"/>
</dbReference>
<comment type="caution">
    <text evidence="3">The sequence shown here is derived from an EMBL/GenBank/DDBJ whole genome shotgun (WGS) entry which is preliminary data.</text>
</comment>
<dbReference type="AlphaFoldDB" id="A0A2P7ZDH8"/>
<dbReference type="PANTHER" id="PTHR12978">
    <property type="entry name" value="HISTIDINE TRIAD HIT PROTEIN MEMBER"/>
    <property type="match status" value="1"/>
</dbReference>
<reference evidence="3 4" key="1">
    <citation type="submission" date="2017-05" db="EMBL/GenBank/DDBJ databases">
        <title>Draft genome sequence of Elsinoe australis.</title>
        <authorList>
            <person name="Cheng Q."/>
        </authorList>
    </citation>
    <scope>NUCLEOTIDE SEQUENCE [LARGE SCALE GENOMIC DNA]</scope>
    <source>
        <strain evidence="3 4">NL1</strain>
    </source>
</reference>
<dbReference type="OrthoDB" id="10264956at2759"/>
<dbReference type="Pfam" id="PF11969">
    <property type="entry name" value="DcpS_C"/>
    <property type="match status" value="1"/>
</dbReference>
<dbReference type="GO" id="GO:0016787">
    <property type="term" value="F:hydrolase activity"/>
    <property type="evidence" value="ECO:0007669"/>
    <property type="project" value="InterPro"/>
</dbReference>
<dbReference type="GO" id="GO:0000932">
    <property type="term" value="C:P-body"/>
    <property type="evidence" value="ECO:0007669"/>
    <property type="project" value="TreeGrafter"/>
</dbReference>
<dbReference type="InterPro" id="IPR011145">
    <property type="entry name" value="Scavenger_mRNA_decap_enz_N"/>
</dbReference>
<dbReference type="PIRSF" id="PIRSF028973">
    <property type="entry name" value="Scavenger_mRNA_decap_enz"/>
    <property type="match status" value="1"/>
</dbReference>
<dbReference type="EMBL" id="NHZQ01000236">
    <property type="protein sequence ID" value="PSK46276.1"/>
    <property type="molecule type" value="Genomic_DNA"/>
</dbReference>
<protein>
    <recommendedName>
        <fullName evidence="5">M7GpppX diphosphatase</fullName>
    </recommendedName>
</protein>
<dbReference type="InterPro" id="IPR036265">
    <property type="entry name" value="HIT-like_sf"/>
</dbReference>
<dbReference type="InterPro" id="IPR008594">
    <property type="entry name" value="DcpS/DCS2"/>
</dbReference>
<evidence type="ECO:0000256" key="1">
    <source>
        <dbReference type="ARBA" id="ARBA00010208"/>
    </source>
</evidence>
<comment type="similarity">
    <text evidence="1">Belongs to the HIT family.</text>
</comment>
<proteinExistence type="inferred from homology"/>
<dbReference type="Gene3D" id="3.30.428.10">
    <property type="entry name" value="HIT-like"/>
    <property type="match status" value="1"/>
</dbReference>
<feature type="active site" description="Nucleophile" evidence="2">
    <location>
        <position position="265"/>
    </location>
</feature>
<dbReference type="Pfam" id="PF05652">
    <property type="entry name" value="DcpS"/>
    <property type="match status" value="1"/>
</dbReference>
<organism evidence="3 4">
    <name type="scientific">Elsinoe australis</name>
    <dbReference type="NCBI Taxonomy" id="40998"/>
    <lineage>
        <taxon>Eukaryota</taxon>
        <taxon>Fungi</taxon>
        <taxon>Dikarya</taxon>
        <taxon>Ascomycota</taxon>
        <taxon>Pezizomycotina</taxon>
        <taxon>Dothideomycetes</taxon>
        <taxon>Dothideomycetidae</taxon>
        <taxon>Myriangiales</taxon>
        <taxon>Elsinoaceae</taxon>
        <taxon>Elsinoe</taxon>
    </lineage>
</organism>
<keyword evidence="4" id="KW-1185">Reference proteome</keyword>
<dbReference type="PANTHER" id="PTHR12978:SF0">
    <property type="entry name" value="M7GPPPX DIPHOSPHATASE"/>
    <property type="match status" value="1"/>
</dbReference>
<dbReference type="Gene3D" id="3.30.200.40">
    <property type="entry name" value="Scavenger mRNA decapping enzyme, N-terminal domain"/>
    <property type="match status" value="1"/>
</dbReference>
<evidence type="ECO:0000313" key="3">
    <source>
        <dbReference type="EMBL" id="PSK46276.1"/>
    </source>
</evidence>
<dbReference type="STRING" id="40998.A0A2P7ZDH8"/>
<dbReference type="SUPFAM" id="SSF102860">
    <property type="entry name" value="mRNA decapping enzyme DcpS N-terminal domain"/>
    <property type="match status" value="1"/>
</dbReference>
<accession>A0A2P7ZDH8</accession>
<evidence type="ECO:0008006" key="5">
    <source>
        <dbReference type="Google" id="ProtNLM"/>
    </source>
</evidence>
<evidence type="ECO:0000313" key="4">
    <source>
        <dbReference type="Proteomes" id="UP000243723"/>
    </source>
</evidence>
<evidence type="ECO:0000256" key="2">
    <source>
        <dbReference type="PIRSR" id="PIRSR028973-1"/>
    </source>
</evidence>
<dbReference type="Proteomes" id="UP000243723">
    <property type="component" value="Unassembled WGS sequence"/>
</dbReference>
<dbReference type="GO" id="GO:0005634">
    <property type="term" value="C:nucleus"/>
    <property type="evidence" value="ECO:0007669"/>
    <property type="project" value="TreeGrafter"/>
</dbReference>
<name>A0A2P7ZDH8_9PEZI</name>
<gene>
    <name evidence="3" type="ORF">B9Z65_5244</name>
</gene>
<dbReference type="SUPFAM" id="SSF54197">
    <property type="entry name" value="HIT-like"/>
    <property type="match status" value="1"/>
</dbReference>